<feature type="region of interest" description="Disordered" evidence="1">
    <location>
        <begin position="386"/>
        <end position="417"/>
    </location>
</feature>
<feature type="compositionally biased region" description="Basic and acidic residues" evidence="1">
    <location>
        <begin position="1"/>
        <end position="22"/>
    </location>
</feature>
<sequence length="1162" mass="132406">MEAKLSAKMIEKKNEDGKNPKEIKKKKMKRKEKKNHFLKRMEKKKFEKDLKKKEETMETTGFTVVGQRGRKSPEFKPGNKRVAYSPKIEDFPSIVEWVNSPPKNEKTPKGPPPPGPNAAKNKRKRESRKRRKEMKKIEKESEAALDQLVEEIEENSISAQNLKILFIVEGEPSSKKGRFVANDEDLASEKAVSPKKVSKKRDDAEEKATDSSSDELQKKMMKYNRKIAKFSKLSGDHNKESLQFYVEKLAELKRMRFSTTSSKDEDAPVERKVVASGQAESESVVGGSASDAVAEVLVAYVCVGMGENTCNSEVKAVDGDNSFVSLENKVDMDSSFTMESVKYDDPEVIEANIAFIETPARNAPLLKVSEALDEVSIDEDMFDGFESEDPIDNELSDDDNISEHPLSQDRSASDVVSKSVSDAKPIGTCHRTKGGKKKYYCKICLNWYPNIKQHCESKNKAGVFHEDMSKWNERKNLWLNNPSESILPKTSKILENLWTQAKVLKTKKNKPSMILADLFPNSRKFKGAIMEEFKSYLLGEEDQKLTSDNSTKYNRIGKILYVLQHNPVESISDLIFNVNRGTNSFMKLIVYISKAIDTVQGWIKAMKTFYKFIRIRFCTQTCDRELINLLHNANECLVITSGECSNECSKHKKSVAITDKRTIHYGYYISELRKLWQGGSWSELQRSNESDIDFFLRLQSLVMLTIIFENGCRSEIVYKAKYSRLHRVNITPEYQALLERSWKRSPRFTDRFTPKNSEVEKNLFYQINFAGKNAGSSGNSSVVVDSIDSYEYFNFYLLRRSLIIKDMPEDSDARGENPPLFFDGLGKAYNNNVNNFLITMGRREGCSILKQNDTSLYCIRHSSSSTEEFYKADPRLDFLMALDVKETWGHLLANHSKKTRVSIYDYNHEALCRLKGHAIQRMIAEIYEDDALPKYIGIDTTAVIDVDELAAQYKDELYRMKEDSDSGSPDEDGVNILEEQKENVPIVEKVFNENPGEVLQAKVKKVIGGKGYMPQEASRSILVPVSESIFVPSKDNLKMKDKEGKETSRWSEDFKMWLVDCLWVNNPTLGEICFAMIGRADIEGSKSNVDMDSWLPQASYPCGHPFRVCIRTENHDQANFCPFTLREVSVLSESALGHLRYSLIDVPPQSNSPPDTIIDVDY</sequence>
<dbReference type="PANTHER" id="PTHR33047">
    <property type="entry name" value="PROTEIN TAR1"/>
    <property type="match status" value="1"/>
</dbReference>
<evidence type="ECO:0000313" key="2">
    <source>
        <dbReference type="Proteomes" id="UP000038045"/>
    </source>
</evidence>
<accession>A0A0N4ZXQ2</accession>
<feature type="compositionally biased region" description="Basic residues" evidence="1">
    <location>
        <begin position="23"/>
        <end position="37"/>
    </location>
</feature>
<dbReference type="InterPro" id="IPR052997">
    <property type="entry name" value="RRT15-like"/>
</dbReference>
<feature type="region of interest" description="Disordered" evidence="1">
    <location>
        <begin position="60"/>
        <end position="141"/>
    </location>
</feature>
<reference evidence="3" key="1">
    <citation type="submission" date="2017-02" db="UniProtKB">
        <authorList>
            <consortium name="WormBaseParasite"/>
        </authorList>
    </citation>
    <scope>IDENTIFICATION</scope>
</reference>
<keyword evidence="2" id="KW-1185">Reference proteome</keyword>
<dbReference type="STRING" id="131310.A0A0N4ZXQ2"/>
<feature type="compositionally biased region" description="Acidic residues" evidence="1">
    <location>
        <begin position="386"/>
        <end position="400"/>
    </location>
</feature>
<feature type="region of interest" description="Disordered" evidence="1">
    <location>
        <begin position="176"/>
        <end position="215"/>
    </location>
</feature>
<dbReference type="AlphaFoldDB" id="A0A0N4ZXQ2"/>
<feature type="compositionally biased region" description="Basic residues" evidence="1">
    <location>
        <begin position="120"/>
        <end position="134"/>
    </location>
</feature>
<dbReference type="WBParaSite" id="PTRK_0001350400.1">
    <property type="protein sequence ID" value="PTRK_0001350400.1"/>
    <property type="gene ID" value="PTRK_0001350400"/>
</dbReference>
<evidence type="ECO:0000256" key="1">
    <source>
        <dbReference type="SAM" id="MobiDB-lite"/>
    </source>
</evidence>
<dbReference type="Proteomes" id="UP000038045">
    <property type="component" value="Unplaced"/>
</dbReference>
<proteinExistence type="predicted"/>
<name>A0A0N4ZXQ2_PARTI</name>
<feature type="region of interest" description="Disordered" evidence="1">
    <location>
        <begin position="1"/>
        <end position="37"/>
    </location>
</feature>
<evidence type="ECO:0000313" key="3">
    <source>
        <dbReference type="WBParaSite" id="PTRK_0001350400.1"/>
    </source>
</evidence>
<organism evidence="2 3">
    <name type="scientific">Parastrongyloides trichosuri</name>
    <name type="common">Possum-specific nematode worm</name>
    <dbReference type="NCBI Taxonomy" id="131310"/>
    <lineage>
        <taxon>Eukaryota</taxon>
        <taxon>Metazoa</taxon>
        <taxon>Ecdysozoa</taxon>
        <taxon>Nematoda</taxon>
        <taxon>Chromadorea</taxon>
        <taxon>Rhabditida</taxon>
        <taxon>Tylenchina</taxon>
        <taxon>Panagrolaimomorpha</taxon>
        <taxon>Strongyloidoidea</taxon>
        <taxon>Strongyloididae</taxon>
        <taxon>Parastrongyloides</taxon>
    </lineage>
</organism>
<feature type="compositionally biased region" description="Basic and acidic residues" evidence="1">
    <location>
        <begin position="200"/>
        <end position="209"/>
    </location>
</feature>
<dbReference type="PANTHER" id="PTHR33047:SF8">
    <property type="entry name" value="REGULATOR OF RDNA TRANSCRIPTION PROTEIN 15"/>
    <property type="match status" value="1"/>
</dbReference>
<protein>
    <submittedName>
        <fullName evidence="3">Retrovirus-related Pol polyprotein from transposon TNT 1-94</fullName>
    </submittedName>
</protein>